<dbReference type="Proteomes" id="UP000472263">
    <property type="component" value="Chromosome 24"/>
</dbReference>
<evidence type="ECO:0000256" key="1">
    <source>
        <dbReference type="ARBA" id="ARBA00001968"/>
    </source>
</evidence>
<evidence type="ECO:0000256" key="6">
    <source>
        <dbReference type="ARBA" id="ARBA00022801"/>
    </source>
</evidence>
<dbReference type="PANTHER" id="PTHR22930">
    <property type="match status" value="1"/>
</dbReference>
<dbReference type="InParanoid" id="A0A667ZQ90"/>
<dbReference type="Pfam" id="PF13359">
    <property type="entry name" value="DDE_Tnp_4"/>
    <property type="match status" value="1"/>
</dbReference>
<dbReference type="GeneTree" id="ENSGT00940000163250"/>
<keyword evidence="7" id="KW-0539">Nucleus</keyword>
<protein>
    <recommendedName>
        <fullName evidence="8">DDE Tnp4 domain-containing protein</fullName>
    </recommendedName>
</protein>
<dbReference type="GO" id="GO:0046872">
    <property type="term" value="F:metal ion binding"/>
    <property type="evidence" value="ECO:0007669"/>
    <property type="project" value="UniProtKB-KW"/>
</dbReference>
<evidence type="ECO:0000313" key="9">
    <source>
        <dbReference type="Ensembl" id="ENSMMDP00005043012.1"/>
    </source>
</evidence>
<evidence type="ECO:0000256" key="4">
    <source>
        <dbReference type="ARBA" id="ARBA00022722"/>
    </source>
</evidence>
<evidence type="ECO:0000259" key="8">
    <source>
        <dbReference type="Pfam" id="PF13359"/>
    </source>
</evidence>
<organism evidence="9 10">
    <name type="scientific">Myripristis murdjan</name>
    <name type="common">pinecone soldierfish</name>
    <dbReference type="NCBI Taxonomy" id="586833"/>
    <lineage>
        <taxon>Eukaryota</taxon>
        <taxon>Metazoa</taxon>
        <taxon>Chordata</taxon>
        <taxon>Craniata</taxon>
        <taxon>Vertebrata</taxon>
        <taxon>Euteleostomi</taxon>
        <taxon>Actinopterygii</taxon>
        <taxon>Neopterygii</taxon>
        <taxon>Teleostei</taxon>
        <taxon>Neoteleostei</taxon>
        <taxon>Acanthomorphata</taxon>
        <taxon>Holocentriformes</taxon>
        <taxon>Holocentridae</taxon>
        <taxon>Myripristis</taxon>
    </lineage>
</organism>
<evidence type="ECO:0000256" key="5">
    <source>
        <dbReference type="ARBA" id="ARBA00022723"/>
    </source>
</evidence>
<evidence type="ECO:0000256" key="3">
    <source>
        <dbReference type="ARBA" id="ARBA00006958"/>
    </source>
</evidence>
<evidence type="ECO:0000313" key="10">
    <source>
        <dbReference type="Proteomes" id="UP000472263"/>
    </source>
</evidence>
<feature type="domain" description="DDE Tnp4" evidence="8">
    <location>
        <begin position="201"/>
        <end position="255"/>
    </location>
</feature>
<proteinExistence type="inferred from homology"/>
<comment type="subcellular location">
    <subcellularLocation>
        <location evidence="2">Nucleus</location>
    </subcellularLocation>
</comment>
<keyword evidence="10" id="KW-1185">Reference proteome</keyword>
<dbReference type="AlphaFoldDB" id="A0A667ZQ90"/>
<reference evidence="9" key="3">
    <citation type="submission" date="2025-09" db="UniProtKB">
        <authorList>
            <consortium name="Ensembl"/>
        </authorList>
    </citation>
    <scope>IDENTIFICATION</scope>
</reference>
<evidence type="ECO:0000256" key="2">
    <source>
        <dbReference type="ARBA" id="ARBA00004123"/>
    </source>
</evidence>
<dbReference type="PANTHER" id="PTHR22930:SF85">
    <property type="entry name" value="GH03217P-RELATED"/>
    <property type="match status" value="1"/>
</dbReference>
<dbReference type="GO" id="GO:0004518">
    <property type="term" value="F:nuclease activity"/>
    <property type="evidence" value="ECO:0007669"/>
    <property type="project" value="UniProtKB-KW"/>
</dbReference>
<gene>
    <name evidence="9" type="primary">LOC115356056</name>
</gene>
<keyword evidence="4" id="KW-0540">Nuclease</keyword>
<accession>A0A667ZQ90</accession>
<comment type="similarity">
    <text evidence="3">Belongs to the HARBI1 family.</text>
</comment>
<dbReference type="InterPro" id="IPR045249">
    <property type="entry name" value="HARBI1-like"/>
</dbReference>
<name>A0A667ZQ90_9TELE</name>
<dbReference type="Ensembl" id="ENSMMDT00005043880.1">
    <property type="protein sequence ID" value="ENSMMDP00005043012.1"/>
    <property type="gene ID" value="ENSMMDG00005019782.1"/>
</dbReference>
<dbReference type="GO" id="GO:0016787">
    <property type="term" value="F:hydrolase activity"/>
    <property type="evidence" value="ECO:0007669"/>
    <property type="project" value="UniProtKB-KW"/>
</dbReference>
<reference evidence="9" key="2">
    <citation type="submission" date="2025-08" db="UniProtKB">
        <authorList>
            <consortium name="Ensembl"/>
        </authorList>
    </citation>
    <scope>IDENTIFICATION</scope>
</reference>
<keyword evidence="6" id="KW-0378">Hydrolase</keyword>
<dbReference type="InterPro" id="IPR027806">
    <property type="entry name" value="HARBI1_dom"/>
</dbReference>
<evidence type="ECO:0000256" key="7">
    <source>
        <dbReference type="ARBA" id="ARBA00023242"/>
    </source>
</evidence>
<reference evidence="9" key="1">
    <citation type="submission" date="2019-06" db="EMBL/GenBank/DDBJ databases">
        <authorList>
            <consortium name="Wellcome Sanger Institute Data Sharing"/>
        </authorList>
    </citation>
    <scope>NUCLEOTIDE SEQUENCE [LARGE SCALE GENOMIC DNA]</scope>
</reference>
<comment type="cofactor">
    <cofactor evidence="1">
        <name>a divalent metal cation</name>
        <dbReference type="ChEBI" id="CHEBI:60240"/>
    </cofactor>
</comment>
<sequence length="255" mass="30551">MLLLMFIYHMNAARQTILHRQVWQQARDNFTLIRRNIKERRHRRKTRMANYEMLLTLHRQRARSMWVNPRPCSWWQHINTNWSDTDWQRNFRMKFETFQHLCNILRPSLTRQSTRYREPVPVELRVAICLWRLATNLEYRSISHLFGVGISTACQITQEVVTSLNRQMRDQYIKTPSEMELKAIVMGYRDKWRFPQVAGAIDGTHIGILAPADHPADYYNRKGFYSVLLQAVVDHKMKFWDINVGWPGKVHDARV</sequence>
<dbReference type="GO" id="GO:0005634">
    <property type="term" value="C:nucleus"/>
    <property type="evidence" value="ECO:0007669"/>
    <property type="project" value="UniProtKB-SubCell"/>
</dbReference>
<keyword evidence="5" id="KW-0479">Metal-binding</keyword>